<reference evidence="1 2" key="1">
    <citation type="submission" date="2019-07" db="EMBL/GenBank/DDBJ databases">
        <title>De Novo Assembly of kiwifruit Actinidia rufa.</title>
        <authorList>
            <person name="Sugita-Konishi S."/>
            <person name="Sato K."/>
            <person name="Mori E."/>
            <person name="Abe Y."/>
            <person name="Kisaki G."/>
            <person name="Hamano K."/>
            <person name="Suezawa K."/>
            <person name="Otani M."/>
            <person name="Fukuda T."/>
            <person name="Manabe T."/>
            <person name="Gomi K."/>
            <person name="Tabuchi M."/>
            <person name="Akimitsu K."/>
            <person name="Kataoka I."/>
        </authorList>
    </citation>
    <scope>NUCLEOTIDE SEQUENCE [LARGE SCALE GENOMIC DNA]</scope>
    <source>
        <strain evidence="2">cv. Fuchu</strain>
    </source>
</reference>
<proteinExistence type="predicted"/>
<dbReference type="Proteomes" id="UP000585474">
    <property type="component" value="Unassembled WGS sequence"/>
</dbReference>
<evidence type="ECO:0000313" key="1">
    <source>
        <dbReference type="EMBL" id="GFY96097.1"/>
    </source>
</evidence>
<sequence>MESQIRYWIQAVLTTCAKIEMCSLNMQHARANNTTNRVVGKGSVRFRMSNGRRNSESFPRETSRCCGKRRLEGYTDCRGVSSQGELLSDMGPVVLARRVDKGSNRCTKVRKASAGVLGGSVMVPGGSGAVQERYKSTGRCFGICREVWSDTSGATSAGCPKREVQRKETKSILRNCYSEGRGRRDEATTTRKVMYFAAHPDGGCKYTPMGECKVPRSYGRAGSEAVKMDNLKISDYPPVGWRGRLLSPAQLNEFKPTHLDKSKSSSQAQARLALTWSVHVKL</sequence>
<keyword evidence="2" id="KW-1185">Reference proteome</keyword>
<protein>
    <submittedName>
        <fullName evidence="1">Uncharacterized protein</fullName>
    </submittedName>
</protein>
<evidence type="ECO:0000313" key="2">
    <source>
        <dbReference type="Proteomes" id="UP000585474"/>
    </source>
</evidence>
<comment type="caution">
    <text evidence="1">The sequence shown here is derived from an EMBL/GenBank/DDBJ whole genome shotgun (WGS) entry which is preliminary data.</text>
</comment>
<accession>A0A7J0FDU4</accession>
<dbReference type="AlphaFoldDB" id="A0A7J0FDU4"/>
<organism evidence="1 2">
    <name type="scientific">Actinidia rufa</name>
    <dbReference type="NCBI Taxonomy" id="165716"/>
    <lineage>
        <taxon>Eukaryota</taxon>
        <taxon>Viridiplantae</taxon>
        <taxon>Streptophyta</taxon>
        <taxon>Embryophyta</taxon>
        <taxon>Tracheophyta</taxon>
        <taxon>Spermatophyta</taxon>
        <taxon>Magnoliopsida</taxon>
        <taxon>eudicotyledons</taxon>
        <taxon>Gunneridae</taxon>
        <taxon>Pentapetalae</taxon>
        <taxon>asterids</taxon>
        <taxon>Ericales</taxon>
        <taxon>Actinidiaceae</taxon>
        <taxon>Actinidia</taxon>
    </lineage>
</organism>
<gene>
    <name evidence="1" type="ORF">Acr_11g0004030</name>
</gene>
<dbReference type="EMBL" id="BJWL01000011">
    <property type="protein sequence ID" value="GFY96097.1"/>
    <property type="molecule type" value="Genomic_DNA"/>
</dbReference>
<name>A0A7J0FDU4_9ERIC</name>